<dbReference type="AlphaFoldDB" id="A0A1G1XPH3"/>
<evidence type="ECO:0000313" key="8">
    <source>
        <dbReference type="Proteomes" id="UP000176498"/>
    </source>
</evidence>
<feature type="transmembrane region" description="Helical" evidence="5">
    <location>
        <begin position="114"/>
        <end position="138"/>
    </location>
</feature>
<keyword evidence="5" id="KW-0812">Transmembrane</keyword>
<keyword evidence="3 4" id="KW-0620">Polyamine biosynthesis</keyword>
<comment type="similarity">
    <text evidence="1">Belongs to the spermidine/spermine synthase family.</text>
</comment>
<feature type="transmembrane region" description="Helical" evidence="5">
    <location>
        <begin position="209"/>
        <end position="225"/>
    </location>
</feature>
<dbReference type="GO" id="GO:0006596">
    <property type="term" value="P:polyamine biosynthetic process"/>
    <property type="evidence" value="ECO:0007669"/>
    <property type="project" value="UniProtKB-UniRule"/>
</dbReference>
<gene>
    <name evidence="7" type="ORF">A2Y82_05400</name>
</gene>
<dbReference type="SUPFAM" id="SSF53335">
    <property type="entry name" value="S-adenosyl-L-methionine-dependent methyltransferases"/>
    <property type="match status" value="1"/>
</dbReference>
<evidence type="ECO:0000259" key="6">
    <source>
        <dbReference type="PROSITE" id="PS51006"/>
    </source>
</evidence>
<organism evidence="7 8">
    <name type="scientific">Candidatus Buchananbacteria bacterium RBG_13_36_9</name>
    <dbReference type="NCBI Taxonomy" id="1797530"/>
    <lineage>
        <taxon>Bacteria</taxon>
        <taxon>Candidatus Buchananiibacteriota</taxon>
    </lineage>
</organism>
<evidence type="ECO:0000256" key="1">
    <source>
        <dbReference type="ARBA" id="ARBA00007867"/>
    </source>
</evidence>
<sequence length="512" mass="57991">MILEENKMKKIYLLVLAFTSGMTIMAVEISASRLIAPYFGTSTFVWTNIIGVIMVALALGYYLGGKLADTLADFKMLLKICLSASLILLIIPFLTGPLVDFITKNIIVFKSASFFIFGGSLITVSILFILPIILLGMVSPYIIKLLSLLDPQIGKDAGLVFSVSTIGSILGTFLPTLLFIPYLGTRKTIIIFTILLIIVVLAGFFKKKWIIIPFLLILSFLWIKLPPIKDAEGIVYEDESIYQYFQIIDQDNYRYLKINEGLGVFSILNLGNSLLTDSYYDFYNLLPYLDGNNKKQDILILGLAGGTISTQLHNFFARDYNLQLIGVEIDKKMIDAAKKFFSLENNSLSVYNLDGRNFLDLTDNQYDSIIIDVYSNQLYISFHLTTKEFFQTVKKHLKNMGVVAMNVNAASPNSSLLKNITNTMLLEFNNVYLIPIAQDSWNYMALASDNELDFNKLSEFKEIPELANIIDRAKTNNLKISYDNNFCYLTDDRAPIEYLTDWMVIDYLFKNL</sequence>
<dbReference type="PROSITE" id="PS51006">
    <property type="entry name" value="PABS_2"/>
    <property type="match status" value="1"/>
</dbReference>
<feature type="active site" description="Proton acceptor" evidence="4">
    <location>
        <position position="372"/>
    </location>
</feature>
<evidence type="ECO:0000256" key="3">
    <source>
        <dbReference type="ARBA" id="ARBA00023115"/>
    </source>
</evidence>
<feature type="transmembrane region" description="Helical" evidence="5">
    <location>
        <begin position="12"/>
        <end position="31"/>
    </location>
</feature>
<dbReference type="NCBIfam" id="NF037959">
    <property type="entry name" value="MFS_SpdSyn"/>
    <property type="match status" value="1"/>
</dbReference>
<feature type="transmembrane region" description="Helical" evidence="5">
    <location>
        <begin position="159"/>
        <end position="182"/>
    </location>
</feature>
<dbReference type="Pfam" id="PF01564">
    <property type="entry name" value="Spermine_synth"/>
    <property type="match status" value="1"/>
</dbReference>
<accession>A0A1G1XPH3</accession>
<keyword evidence="2 4" id="KW-0808">Transferase</keyword>
<dbReference type="InterPro" id="IPR030374">
    <property type="entry name" value="PABS"/>
</dbReference>
<dbReference type="Gene3D" id="3.40.50.150">
    <property type="entry name" value="Vaccinia Virus protein VP39"/>
    <property type="match status" value="1"/>
</dbReference>
<evidence type="ECO:0000313" key="7">
    <source>
        <dbReference type="EMBL" id="OGY41862.1"/>
    </source>
</evidence>
<dbReference type="GO" id="GO:0010487">
    <property type="term" value="F:thermospermine synthase activity"/>
    <property type="evidence" value="ECO:0007669"/>
    <property type="project" value="TreeGrafter"/>
</dbReference>
<dbReference type="Proteomes" id="UP000176498">
    <property type="component" value="Unassembled WGS sequence"/>
</dbReference>
<proteinExistence type="inferred from homology"/>
<dbReference type="CDD" id="cd02440">
    <property type="entry name" value="AdoMet_MTases"/>
    <property type="match status" value="1"/>
</dbReference>
<dbReference type="PANTHER" id="PTHR43317:SF1">
    <property type="entry name" value="THERMOSPERMINE SYNTHASE ACAULIS5"/>
    <property type="match status" value="1"/>
</dbReference>
<dbReference type="InterPro" id="IPR029063">
    <property type="entry name" value="SAM-dependent_MTases_sf"/>
</dbReference>
<feature type="transmembrane region" description="Helical" evidence="5">
    <location>
        <begin position="76"/>
        <end position="94"/>
    </location>
</feature>
<keyword evidence="5" id="KW-1133">Transmembrane helix</keyword>
<comment type="caution">
    <text evidence="7">The sequence shown here is derived from an EMBL/GenBank/DDBJ whole genome shotgun (WGS) entry which is preliminary data.</text>
</comment>
<dbReference type="EMBL" id="MHHZ01000012">
    <property type="protein sequence ID" value="OGY41862.1"/>
    <property type="molecule type" value="Genomic_DNA"/>
</dbReference>
<evidence type="ECO:0000256" key="4">
    <source>
        <dbReference type="PROSITE-ProRule" id="PRU00354"/>
    </source>
</evidence>
<feature type="domain" description="PABS" evidence="6">
    <location>
        <begin position="327"/>
        <end position="459"/>
    </location>
</feature>
<feature type="transmembrane region" description="Helical" evidence="5">
    <location>
        <begin position="188"/>
        <end position="204"/>
    </location>
</feature>
<evidence type="ECO:0000256" key="2">
    <source>
        <dbReference type="ARBA" id="ARBA00022679"/>
    </source>
</evidence>
<name>A0A1G1XPH3_9BACT</name>
<keyword evidence="5" id="KW-0472">Membrane</keyword>
<evidence type="ECO:0000256" key="5">
    <source>
        <dbReference type="SAM" id="Phobius"/>
    </source>
</evidence>
<reference evidence="7 8" key="1">
    <citation type="journal article" date="2016" name="Nat. Commun.">
        <title>Thousands of microbial genomes shed light on interconnected biogeochemical processes in an aquifer system.</title>
        <authorList>
            <person name="Anantharaman K."/>
            <person name="Brown C.T."/>
            <person name="Hug L.A."/>
            <person name="Sharon I."/>
            <person name="Castelle C.J."/>
            <person name="Probst A.J."/>
            <person name="Thomas B.C."/>
            <person name="Singh A."/>
            <person name="Wilkins M.J."/>
            <person name="Karaoz U."/>
            <person name="Brodie E.L."/>
            <person name="Williams K.H."/>
            <person name="Hubbard S.S."/>
            <person name="Banfield J.F."/>
        </authorList>
    </citation>
    <scope>NUCLEOTIDE SEQUENCE [LARGE SCALE GENOMIC DNA]</scope>
</reference>
<feature type="transmembrane region" description="Helical" evidence="5">
    <location>
        <begin position="43"/>
        <end position="64"/>
    </location>
</feature>
<dbReference type="PANTHER" id="PTHR43317">
    <property type="entry name" value="THERMOSPERMINE SYNTHASE ACAULIS5"/>
    <property type="match status" value="1"/>
</dbReference>
<protein>
    <recommendedName>
        <fullName evidence="6">PABS domain-containing protein</fullName>
    </recommendedName>
</protein>